<keyword evidence="1" id="KW-1133">Transmembrane helix</keyword>
<feature type="transmembrane region" description="Helical" evidence="1">
    <location>
        <begin position="7"/>
        <end position="24"/>
    </location>
</feature>
<feature type="transmembrane region" description="Helical" evidence="1">
    <location>
        <begin position="30"/>
        <end position="53"/>
    </location>
</feature>
<keyword evidence="1" id="KW-0472">Membrane</keyword>
<evidence type="ECO:0000313" key="3">
    <source>
        <dbReference type="Proteomes" id="UP000233597"/>
    </source>
</evidence>
<name>A0A2N3KJ05_9PROT</name>
<dbReference type="Proteomes" id="UP000233597">
    <property type="component" value="Unassembled WGS sequence"/>
</dbReference>
<proteinExistence type="predicted"/>
<dbReference type="OrthoDB" id="9893825at2"/>
<evidence type="ECO:0000313" key="2">
    <source>
        <dbReference type="EMBL" id="PKR50453.1"/>
    </source>
</evidence>
<accession>A0A2N3KJ05</accession>
<dbReference type="AlphaFoldDB" id="A0A2N3KJ05"/>
<gene>
    <name evidence="2" type="ORF">COO20_21510</name>
</gene>
<dbReference type="EMBL" id="NWTK01000017">
    <property type="protein sequence ID" value="PKR50453.1"/>
    <property type="molecule type" value="Genomic_DNA"/>
</dbReference>
<organism evidence="2 3">
    <name type="scientific">Thalassospira marina</name>
    <dbReference type="NCBI Taxonomy" id="2048283"/>
    <lineage>
        <taxon>Bacteria</taxon>
        <taxon>Pseudomonadati</taxon>
        <taxon>Pseudomonadota</taxon>
        <taxon>Alphaproteobacteria</taxon>
        <taxon>Rhodospirillales</taxon>
        <taxon>Thalassospiraceae</taxon>
        <taxon>Thalassospira</taxon>
    </lineage>
</organism>
<reference evidence="2 3" key="1">
    <citation type="submission" date="2017-09" db="EMBL/GenBank/DDBJ databases">
        <title>Biodiversity and function of Thalassospira species in the particle-attached aromatic-hydrocarbon-degrading consortia from the surface seawater of the South China Sea.</title>
        <authorList>
            <person name="Dong C."/>
            <person name="Liu R."/>
            <person name="Shao Z."/>
        </authorList>
    </citation>
    <scope>NUCLEOTIDE SEQUENCE [LARGE SCALE GENOMIC DNA]</scope>
    <source>
        <strain evidence="2 3">CSC1P2</strain>
    </source>
</reference>
<keyword evidence="1" id="KW-0812">Transmembrane</keyword>
<protein>
    <submittedName>
        <fullName evidence="2">Uncharacterized protein</fullName>
    </submittedName>
</protein>
<sequence>MQKTIRTFIRTGLALIASLALIEIDQGNRIAIYALLTLGICECWALVMAVLKLKTLGSAMKRKGRLSFVIEVTRRDPVPLKRENHK</sequence>
<evidence type="ECO:0000256" key="1">
    <source>
        <dbReference type="SAM" id="Phobius"/>
    </source>
</evidence>
<comment type="caution">
    <text evidence="2">The sequence shown here is derived from an EMBL/GenBank/DDBJ whole genome shotgun (WGS) entry which is preliminary data.</text>
</comment>